<dbReference type="InterPro" id="IPR011059">
    <property type="entry name" value="Metal-dep_hydrolase_composite"/>
</dbReference>
<evidence type="ECO:0000313" key="1">
    <source>
        <dbReference type="EMBL" id="PTQ78897.1"/>
    </source>
</evidence>
<accession>A0A2T5I4Y9</accession>
<dbReference type="EMBL" id="QAOI01000001">
    <property type="protein sequence ID" value="PTQ78897.1"/>
    <property type="molecule type" value="Genomic_DNA"/>
</dbReference>
<comment type="caution">
    <text evidence="1">The sequence shown here is derived from an EMBL/GenBank/DDBJ whole genome shotgun (WGS) entry which is preliminary data.</text>
</comment>
<dbReference type="Gene3D" id="2.30.40.10">
    <property type="entry name" value="Urease, subunit C, domain 1"/>
    <property type="match status" value="1"/>
</dbReference>
<reference evidence="1 2" key="1">
    <citation type="submission" date="2018-04" db="EMBL/GenBank/DDBJ databases">
        <title>Active sludge and wastewater microbial communities from Klosterneuburg, Austria.</title>
        <authorList>
            <person name="Wagner M."/>
        </authorList>
    </citation>
    <scope>NUCLEOTIDE SEQUENCE [LARGE SCALE GENOMIC DNA]</scope>
    <source>
        <strain evidence="1 2">Nm49</strain>
    </source>
</reference>
<dbReference type="AlphaFoldDB" id="A0A2T5I4Y9"/>
<dbReference type="RefSeq" id="WP_258192869.1">
    <property type="nucleotide sequence ID" value="NZ_QAOI01000001.1"/>
</dbReference>
<name>A0A2T5I4Y9_9PROT</name>
<gene>
    <name evidence="1" type="ORF">C8R26_101213</name>
</gene>
<protein>
    <recommendedName>
        <fullName evidence="3">Amidohydrolase</fullName>
    </recommendedName>
</protein>
<evidence type="ECO:0008006" key="3">
    <source>
        <dbReference type="Google" id="ProtNLM"/>
    </source>
</evidence>
<dbReference type="Proteomes" id="UP000244128">
    <property type="component" value="Unassembled WGS sequence"/>
</dbReference>
<proteinExistence type="predicted"/>
<evidence type="ECO:0000313" key="2">
    <source>
        <dbReference type="Proteomes" id="UP000244128"/>
    </source>
</evidence>
<organism evidence="1 2">
    <name type="scientific">Nitrosomonas oligotropha</name>
    <dbReference type="NCBI Taxonomy" id="42354"/>
    <lineage>
        <taxon>Bacteria</taxon>
        <taxon>Pseudomonadati</taxon>
        <taxon>Pseudomonadota</taxon>
        <taxon>Betaproteobacteria</taxon>
        <taxon>Nitrosomonadales</taxon>
        <taxon>Nitrosomonadaceae</taxon>
        <taxon>Nitrosomonas</taxon>
    </lineage>
</organism>
<sequence>MQNHKTQLILHNGQFTTLDRQNPQATAVAIAEGCFIAVGSDDC</sequence>
<dbReference type="GO" id="GO:0016810">
    <property type="term" value="F:hydrolase activity, acting on carbon-nitrogen (but not peptide) bonds"/>
    <property type="evidence" value="ECO:0007669"/>
    <property type="project" value="InterPro"/>
</dbReference>